<dbReference type="EMBL" id="MZMT01000014">
    <property type="protein sequence ID" value="PIO45960.1"/>
    <property type="molecule type" value="Genomic_DNA"/>
</dbReference>
<protein>
    <recommendedName>
        <fullName evidence="3 8">Dihydrofolate reductase</fullName>
        <ecNumber evidence="3 8">1.5.1.3</ecNumber>
    </recommendedName>
</protein>
<sequence length="166" mass="18449">MISFVVAIAENGVIGHENGLPWRLSSDLKRFKATTMGKPIIMGRKTWDSLGRPLPGRTNIVITRDPAFSVEGVIAVRSVDEALMIAGSHAGADKVNEICIIGGGDIFRQTLNRVDRLYVTWVLAKVEGDVHFPPIDPKIWAEISSEDFPPGEKDNYATRFVIYERR</sequence>
<dbReference type="GO" id="GO:0046655">
    <property type="term" value="P:folic acid metabolic process"/>
    <property type="evidence" value="ECO:0007669"/>
    <property type="project" value="TreeGrafter"/>
</dbReference>
<evidence type="ECO:0000256" key="9">
    <source>
        <dbReference type="RuleBase" id="RU004474"/>
    </source>
</evidence>
<evidence type="ECO:0000256" key="2">
    <source>
        <dbReference type="ARBA" id="ARBA00009539"/>
    </source>
</evidence>
<dbReference type="CDD" id="cd00209">
    <property type="entry name" value="DHFR"/>
    <property type="match status" value="1"/>
</dbReference>
<dbReference type="FunFam" id="3.40.430.10:FF:000001">
    <property type="entry name" value="Dihydrofolate reductase"/>
    <property type="match status" value="1"/>
</dbReference>
<dbReference type="InterPro" id="IPR001796">
    <property type="entry name" value="DHFR_dom"/>
</dbReference>
<dbReference type="PIRSF" id="PIRSF000194">
    <property type="entry name" value="DHFR"/>
    <property type="match status" value="1"/>
</dbReference>
<dbReference type="EC" id="1.5.1.3" evidence="3 8"/>
<dbReference type="InterPro" id="IPR024072">
    <property type="entry name" value="DHFR-like_dom_sf"/>
</dbReference>
<organism evidence="11 12">
    <name type="scientific">Phyllobacterium zundukense</name>
    <dbReference type="NCBI Taxonomy" id="1867719"/>
    <lineage>
        <taxon>Bacteria</taxon>
        <taxon>Pseudomonadati</taxon>
        <taxon>Pseudomonadota</taxon>
        <taxon>Alphaproteobacteria</taxon>
        <taxon>Hyphomicrobiales</taxon>
        <taxon>Phyllobacteriaceae</taxon>
        <taxon>Phyllobacterium</taxon>
    </lineage>
</organism>
<dbReference type="PANTHER" id="PTHR48069">
    <property type="entry name" value="DIHYDROFOLATE REDUCTASE"/>
    <property type="match status" value="1"/>
</dbReference>
<accession>A0A2N9W2J2</accession>
<evidence type="ECO:0000313" key="12">
    <source>
        <dbReference type="Proteomes" id="UP000232163"/>
    </source>
</evidence>
<keyword evidence="5 8" id="KW-0521">NADP</keyword>
<dbReference type="PROSITE" id="PS00075">
    <property type="entry name" value="DHFR_1"/>
    <property type="match status" value="1"/>
</dbReference>
<dbReference type="GO" id="GO:0016301">
    <property type="term" value="F:kinase activity"/>
    <property type="evidence" value="ECO:0007669"/>
    <property type="project" value="UniProtKB-KW"/>
</dbReference>
<evidence type="ECO:0000256" key="8">
    <source>
        <dbReference type="PIRNR" id="PIRNR000194"/>
    </source>
</evidence>
<evidence type="ECO:0000313" key="11">
    <source>
        <dbReference type="EMBL" id="PIO45960.1"/>
    </source>
</evidence>
<evidence type="ECO:0000256" key="1">
    <source>
        <dbReference type="ARBA" id="ARBA00004903"/>
    </source>
</evidence>
<keyword evidence="11" id="KW-0808">Transferase</keyword>
<dbReference type="PANTHER" id="PTHR48069:SF3">
    <property type="entry name" value="DIHYDROFOLATE REDUCTASE"/>
    <property type="match status" value="1"/>
</dbReference>
<gene>
    <name evidence="11" type="ORF">B5P45_05360</name>
</gene>
<dbReference type="UniPathway" id="UPA00077">
    <property type="reaction ID" value="UER00158"/>
</dbReference>
<dbReference type="Proteomes" id="UP000232163">
    <property type="component" value="Unassembled WGS sequence"/>
</dbReference>
<keyword evidence="11" id="KW-0418">Kinase</keyword>
<dbReference type="GO" id="GO:0046654">
    <property type="term" value="P:tetrahydrofolate biosynthetic process"/>
    <property type="evidence" value="ECO:0007669"/>
    <property type="project" value="UniProtKB-UniPathway"/>
</dbReference>
<proteinExistence type="inferred from homology"/>
<evidence type="ECO:0000256" key="3">
    <source>
        <dbReference type="ARBA" id="ARBA00012856"/>
    </source>
</evidence>
<feature type="domain" description="DHFR" evidence="10">
    <location>
        <begin position="1"/>
        <end position="165"/>
    </location>
</feature>
<evidence type="ECO:0000259" key="10">
    <source>
        <dbReference type="PROSITE" id="PS51330"/>
    </source>
</evidence>
<evidence type="ECO:0000256" key="5">
    <source>
        <dbReference type="ARBA" id="ARBA00022857"/>
    </source>
</evidence>
<evidence type="ECO:0000256" key="4">
    <source>
        <dbReference type="ARBA" id="ARBA00022563"/>
    </source>
</evidence>
<dbReference type="Gene3D" id="3.40.430.10">
    <property type="entry name" value="Dihydrofolate Reductase, subunit A"/>
    <property type="match status" value="1"/>
</dbReference>
<name>A0A2N9W2J2_9HYPH</name>
<dbReference type="OrthoDB" id="9804315at2"/>
<reference evidence="12" key="1">
    <citation type="journal article" date="2017" name="Int J Environ Stud">
        <title>Does the Miocene-Pliocene relict legume Oxytropis triphylla form nitrogen-fixing nodules with a combination of bacterial strains?</title>
        <authorList>
            <person name="Safronova V."/>
            <person name="Belimov A."/>
            <person name="Sazanova A."/>
            <person name="Kuznetsova I."/>
            <person name="Popova J."/>
            <person name="Andronov E."/>
            <person name="Verkhozina A."/>
            <person name="Tikhonovich I."/>
        </authorList>
    </citation>
    <scope>NUCLEOTIDE SEQUENCE [LARGE SCALE GENOMIC DNA]</scope>
    <source>
        <strain evidence="12">Tri-38</strain>
    </source>
</reference>
<dbReference type="AlphaFoldDB" id="A0A2N9W2J2"/>
<comment type="catalytic activity">
    <reaction evidence="8">
        <text>(6S)-5,6,7,8-tetrahydrofolate + NADP(+) = 7,8-dihydrofolate + NADPH + H(+)</text>
        <dbReference type="Rhea" id="RHEA:15009"/>
        <dbReference type="ChEBI" id="CHEBI:15378"/>
        <dbReference type="ChEBI" id="CHEBI:57451"/>
        <dbReference type="ChEBI" id="CHEBI:57453"/>
        <dbReference type="ChEBI" id="CHEBI:57783"/>
        <dbReference type="ChEBI" id="CHEBI:58349"/>
        <dbReference type="EC" id="1.5.1.3"/>
    </reaction>
</comment>
<evidence type="ECO:0000256" key="7">
    <source>
        <dbReference type="ARBA" id="ARBA00025067"/>
    </source>
</evidence>
<comment type="caution">
    <text evidence="11">The sequence shown here is derived from an EMBL/GenBank/DDBJ whole genome shotgun (WGS) entry which is preliminary data.</text>
</comment>
<keyword evidence="4 8" id="KW-0554">One-carbon metabolism</keyword>
<dbReference type="InterPro" id="IPR017925">
    <property type="entry name" value="DHFR_CS"/>
</dbReference>
<dbReference type="PRINTS" id="PR00070">
    <property type="entry name" value="DHFR"/>
</dbReference>
<dbReference type="SUPFAM" id="SSF53597">
    <property type="entry name" value="Dihydrofolate reductase-like"/>
    <property type="match status" value="1"/>
</dbReference>
<dbReference type="RefSeq" id="WP_099998395.1">
    <property type="nucleotide sequence ID" value="NZ_CP017940.1"/>
</dbReference>
<dbReference type="GO" id="GO:0006730">
    <property type="term" value="P:one-carbon metabolic process"/>
    <property type="evidence" value="ECO:0007669"/>
    <property type="project" value="UniProtKB-KW"/>
</dbReference>
<dbReference type="GO" id="GO:0046452">
    <property type="term" value="P:dihydrofolate metabolic process"/>
    <property type="evidence" value="ECO:0007669"/>
    <property type="project" value="TreeGrafter"/>
</dbReference>
<comment type="pathway">
    <text evidence="1 8">Cofactor biosynthesis; tetrahydrofolate biosynthesis; 5,6,7,8-tetrahydrofolate from 7,8-dihydrofolate: step 1/1.</text>
</comment>
<dbReference type="InterPro" id="IPR012259">
    <property type="entry name" value="DHFR"/>
</dbReference>
<dbReference type="PROSITE" id="PS51330">
    <property type="entry name" value="DHFR_2"/>
    <property type="match status" value="1"/>
</dbReference>
<evidence type="ECO:0000256" key="6">
    <source>
        <dbReference type="ARBA" id="ARBA00023002"/>
    </source>
</evidence>
<dbReference type="GO" id="GO:0004146">
    <property type="term" value="F:dihydrofolate reductase activity"/>
    <property type="evidence" value="ECO:0007669"/>
    <property type="project" value="UniProtKB-EC"/>
</dbReference>
<keyword evidence="6 8" id="KW-0560">Oxidoreductase</keyword>
<dbReference type="GO" id="GO:0005829">
    <property type="term" value="C:cytosol"/>
    <property type="evidence" value="ECO:0007669"/>
    <property type="project" value="TreeGrafter"/>
</dbReference>
<dbReference type="Pfam" id="PF00186">
    <property type="entry name" value="DHFR_1"/>
    <property type="match status" value="1"/>
</dbReference>
<dbReference type="GO" id="GO:0070401">
    <property type="term" value="F:NADP+ binding"/>
    <property type="evidence" value="ECO:0007669"/>
    <property type="project" value="UniProtKB-ARBA"/>
</dbReference>
<keyword evidence="12" id="KW-1185">Reference proteome</keyword>
<dbReference type="KEGG" id="pht:BLM14_05080"/>
<comment type="similarity">
    <text evidence="2 8 9">Belongs to the dihydrofolate reductase family.</text>
</comment>
<comment type="function">
    <text evidence="7 8">Key enzyme in folate metabolism. Catalyzes an essential reaction for de novo glycine and purine synthesis, and for DNA precursor synthesis.</text>
</comment>